<keyword evidence="1" id="KW-0812">Transmembrane</keyword>
<keyword evidence="1" id="KW-1133">Transmembrane helix</keyword>
<dbReference type="EMBL" id="JAUKPO010000034">
    <property type="protein sequence ID" value="MDO1450648.1"/>
    <property type="molecule type" value="Genomic_DNA"/>
</dbReference>
<dbReference type="RefSeq" id="WP_302041450.1">
    <property type="nucleotide sequence ID" value="NZ_JAUKPO010000034.1"/>
</dbReference>
<gene>
    <name evidence="2" type="ORF">Q0590_30525</name>
</gene>
<organism evidence="2 3">
    <name type="scientific">Rhodocytophaga aerolata</name>
    <dbReference type="NCBI Taxonomy" id="455078"/>
    <lineage>
        <taxon>Bacteria</taxon>
        <taxon>Pseudomonadati</taxon>
        <taxon>Bacteroidota</taxon>
        <taxon>Cytophagia</taxon>
        <taxon>Cytophagales</taxon>
        <taxon>Rhodocytophagaceae</taxon>
        <taxon>Rhodocytophaga</taxon>
    </lineage>
</organism>
<feature type="transmembrane region" description="Helical" evidence="1">
    <location>
        <begin position="113"/>
        <end position="134"/>
    </location>
</feature>
<evidence type="ECO:0000313" key="2">
    <source>
        <dbReference type="EMBL" id="MDO1450648.1"/>
    </source>
</evidence>
<feature type="transmembrane region" description="Helical" evidence="1">
    <location>
        <begin position="146"/>
        <end position="164"/>
    </location>
</feature>
<name>A0ABT8REW4_9BACT</name>
<feature type="transmembrane region" description="Helical" evidence="1">
    <location>
        <begin position="176"/>
        <end position="194"/>
    </location>
</feature>
<dbReference type="Proteomes" id="UP001168528">
    <property type="component" value="Unassembled WGS sequence"/>
</dbReference>
<feature type="transmembrane region" description="Helical" evidence="1">
    <location>
        <begin position="6"/>
        <end position="23"/>
    </location>
</feature>
<evidence type="ECO:0008006" key="4">
    <source>
        <dbReference type="Google" id="ProtNLM"/>
    </source>
</evidence>
<evidence type="ECO:0000256" key="1">
    <source>
        <dbReference type="SAM" id="Phobius"/>
    </source>
</evidence>
<feature type="transmembrane region" description="Helical" evidence="1">
    <location>
        <begin position="200"/>
        <end position="217"/>
    </location>
</feature>
<feature type="transmembrane region" description="Helical" evidence="1">
    <location>
        <begin position="229"/>
        <end position="246"/>
    </location>
</feature>
<reference evidence="2" key="1">
    <citation type="submission" date="2023-07" db="EMBL/GenBank/DDBJ databases">
        <title>The genome sequence of Rhodocytophaga aerolata KACC 12507.</title>
        <authorList>
            <person name="Zhang X."/>
        </authorList>
    </citation>
    <scope>NUCLEOTIDE SEQUENCE</scope>
    <source>
        <strain evidence="2">KACC 12507</strain>
    </source>
</reference>
<evidence type="ECO:0000313" key="3">
    <source>
        <dbReference type="Proteomes" id="UP001168528"/>
    </source>
</evidence>
<feature type="transmembrane region" description="Helical" evidence="1">
    <location>
        <begin position="35"/>
        <end position="53"/>
    </location>
</feature>
<proteinExistence type="predicted"/>
<sequence length="247" mass="28111">MNQNLLYSIAAALGLIITHIFAGKLRFLQVLPRSRWLSGAGGVSVAYVFIHIFPELNEGQKTFTQNTPASLSFIEHHVYLLALLGFTFFYMLERFVKKYGSHKPSAQKEPQHRLSVFWIHIVSFSIYNFLIGYLLNHREEQTIQSLIFYFIALALHFTVNDFGLRQHHHHRYDHTGRWVLASAIAFGWLVGMVVDVDIHVVTTLFAFLAGSIVLNSMKEELPEDRESSPGAFLCGVTLYALLLLASQ</sequence>
<keyword evidence="1" id="KW-0472">Membrane</keyword>
<keyword evidence="3" id="KW-1185">Reference proteome</keyword>
<protein>
    <recommendedName>
        <fullName evidence="4">ZIP Zinc transporter</fullName>
    </recommendedName>
</protein>
<comment type="caution">
    <text evidence="2">The sequence shown here is derived from an EMBL/GenBank/DDBJ whole genome shotgun (WGS) entry which is preliminary data.</text>
</comment>
<accession>A0ABT8REW4</accession>
<feature type="transmembrane region" description="Helical" evidence="1">
    <location>
        <begin position="73"/>
        <end position="92"/>
    </location>
</feature>